<dbReference type="AlphaFoldDB" id="A0A0F3RG29"/>
<dbReference type="PATRIC" id="fig|1268837.3.peg.222"/>
<dbReference type="Proteomes" id="UP000033736">
    <property type="component" value="Unassembled WGS sequence"/>
</dbReference>
<organism evidence="1 2">
    <name type="scientific">Rickettsia argasii T170-B</name>
    <dbReference type="NCBI Taxonomy" id="1268837"/>
    <lineage>
        <taxon>Bacteria</taxon>
        <taxon>Pseudomonadati</taxon>
        <taxon>Pseudomonadota</taxon>
        <taxon>Alphaproteobacteria</taxon>
        <taxon>Rickettsiales</taxon>
        <taxon>Rickettsiaceae</taxon>
        <taxon>Rickettsieae</taxon>
        <taxon>Rickettsia</taxon>
        <taxon>spotted fever group</taxon>
    </lineage>
</organism>
<keyword evidence="2" id="KW-1185">Reference proteome</keyword>
<comment type="caution">
    <text evidence="1">The sequence shown here is derived from an EMBL/GenBank/DDBJ whole genome shotgun (WGS) entry which is preliminary data.</text>
</comment>
<accession>A0A0F3RG29</accession>
<proteinExistence type="predicted"/>
<gene>
    <name evidence="1" type="ORF">RAT170B_0217</name>
</gene>
<name>A0A0F3RG29_9RICK</name>
<evidence type="ECO:0000313" key="1">
    <source>
        <dbReference type="EMBL" id="KJW05400.1"/>
    </source>
</evidence>
<protein>
    <submittedName>
        <fullName evidence="1">Uncharacterized protein</fullName>
    </submittedName>
</protein>
<dbReference type="EMBL" id="LAOQ01000001">
    <property type="protein sequence ID" value="KJW05400.1"/>
    <property type="molecule type" value="Genomic_DNA"/>
</dbReference>
<evidence type="ECO:0000313" key="2">
    <source>
        <dbReference type="Proteomes" id="UP000033736"/>
    </source>
</evidence>
<sequence>MLVKHLLILKMQNFSIYILFHGHEEQLVLHTDEGKYLPLYIINEDRYLRGTITSWQNDYAAAYSLWLSSYKH</sequence>
<reference evidence="1 2" key="1">
    <citation type="submission" date="2015-01" db="EMBL/GenBank/DDBJ databases">
        <title>Genome Sequencing of Rickettsiales /home/snadendla/prok_pipe/test/illegal_ec_num.txt.</title>
        <authorList>
            <person name="Daugherty S.C."/>
            <person name="Su Q."/>
            <person name="Abolude K."/>
            <person name="Beier-Sexton M."/>
            <person name="Carlyon J.A."/>
            <person name="Carter R."/>
            <person name="Day N.P."/>
            <person name="Dumler S.J."/>
            <person name="Dyachenko V."/>
            <person name="Godinez A."/>
            <person name="Kurtti T.J."/>
            <person name="Lichay M."/>
            <person name="Mullins K.E."/>
            <person name="Ott S."/>
            <person name="Pappas-Brown V."/>
            <person name="Paris D.H."/>
            <person name="Patel P."/>
            <person name="Richards A.L."/>
            <person name="Sadzewicz L."/>
            <person name="Sears K."/>
            <person name="Seidman D."/>
            <person name="Sengamalay N."/>
            <person name="Stenos J."/>
            <person name="Tallon L.J."/>
            <person name="Vincent G."/>
            <person name="Fraser C.M."/>
            <person name="Munderloh U."/>
            <person name="Dunning-Hotopp J.C."/>
        </authorList>
    </citation>
    <scope>NUCLEOTIDE SEQUENCE [LARGE SCALE GENOMIC DNA]</scope>
    <source>
        <strain evidence="1 2">T170-B</strain>
    </source>
</reference>